<dbReference type="InterPro" id="IPR016181">
    <property type="entry name" value="Acyl_CoA_acyltransferase"/>
</dbReference>
<dbReference type="Pfam" id="PF00583">
    <property type="entry name" value="Acetyltransf_1"/>
    <property type="match status" value="1"/>
</dbReference>
<dbReference type="KEGG" id="dlu:A6035_15075"/>
<dbReference type="AlphaFoldDB" id="A0A2S1RCM8"/>
<dbReference type="InterPro" id="IPR000182">
    <property type="entry name" value="GNAT_dom"/>
</dbReference>
<dbReference type="PANTHER" id="PTHR42791:SF1">
    <property type="entry name" value="N-ACETYLTRANSFERASE DOMAIN-CONTAINING PROTEIN"/>
    <property type="match status" value="1"/>
</dbReference>
<dbReference type="RefSeq" id="WP_235026669.1">
    <property type="nucleotide sequence ID" value="NZ_CP015449.1"/>
</dbReference>
<sequence>MSSPPSSPRLADVADVGPAADTLASAFADYPWTRYVIPAEGYQDRLRALQKLYLHHAVRHGLVAVRDDPAQGGAVDGVIAVLPPRTPGPAPEAVARIVALHGDRIDRLTSGGDPEADWRLETLGVLPTARGRGLGSALTRFAIVEAVRRGARSMALETSDPLNVRLYERLGFTITARSKAPGAPPVWRMRTDLA</sequence>
<dbReference type="InterPro" id="IPR052523">
    <property type="entry name" value="Trichothecene_AcTrans"/>
</dbReference>
<organism evidence="2 3">
    <name type="scientific">Dietzia lutea</name>
    <dbReference type="NCBI Taxonomy" id="546160"/>
    <lineage>
        <taxon>Bacteria</taxon>
        <taxon>Bacillati</taxon>
        <taxon>Actinomycetota</taxon>
        <taxon>Actinomycetes</taxon>
        <taxon>Mycobacteriales</taxon>
        <taxon>Dietziaceae</taxon>
        <taxon>Dietzia</taxon>
    </lineage>
</organism>
<gene>
    <name evidence="2" type="ORF">A6035_15075</name>
</gene>
<proteinExistence type="predicted"/>
<dbReference type="GO" id="GO:0016747">
    <property type="term" value="F:acyltransferase activity, transferring groups other than amino-acyl groups"/>
    <property type="evidence" value="ECO:0007669"/>
    <property type="project" value="InterPro"/>
</dbReference>
<evidence type="ECO:0000313" key="3">
    <source>
        <dbReference type="Proteomes" id="UP000244928"/>
    </source>
</evidence>
<protein>
    <submittedName>
        <fullName evidence="2">Histone acetyltransferase</fullName>
    </submittedName>
</protein>
<dbReference type="SUPFAM" id="SSF55729">
    <property type="entry name" value="Acyl-CoA N-acyltransferases (Nat)"/>
    <property type="match status" value="1"/>
</dbReference>
<dbReference type="CDD" id="cd04301">
    <property type="entry name" value="NAT_SF"/>
    <property type="match status" value="1"/>
</dbReference>
<reference evidence="2 3" key="1">
    <citation type="submission" date="2016-04" db="EMBL/GenBank/DDBJ databases">
        <title>Complete genome sequence of Dietzia lutea YIM 80766T, a strain isolated from desert soil in Egypt.</title>
        <authorList>
            <person name="Zhao J."/>
            <person name="Hu B."/>
            <person name="Geng S."/>
            <person name="Nie Y."/>
            <person name="Tang Y."/>
        </authorList>
    </citation>
    <scope>NUCLEOTIDE SEQUENCE [LARGE SCALE GENOMIC DNA]</scope>
    <source>
        <strain evidence="2 3">YIM 80766</strain>
    </source>
</reference>
<dbReference type="PROSITE" id="PS51186">
    <property type="entry name" value="GNAT"/>
    <property type="match status" value="1"/>
</dbReference>
<feature type="domain" description="N-acetyltransferase" evidence="1">
    <location>
        <begin position="44"/>
        <end position="194"/>
    </location>
</feature>
<dbReference type="Proteomes" id="UP000244928">
    <property type="component" value="Chromosome"/>
</dbReference>
<evidence type="ECO:0000313" key="2">
    <source>
        <dbReference type="EMBL" id="AWH94024.1"/>
    </source>
</evidence>
<name>A0A2S1RCM8_9ACTN</name>
<dbReference type="EMBL" id="CP015449">
    <property type="protein sequence ID" value="AWH94024.1"/>
    <property type="molecule type" value="Genomic_DNA"/>
</dbReference>
<accession>A0A2S1RCM8</accession>
<keyword evidence="3" id="KW-1185">Reference proteome</keyword>
<evidence type="ECO:0000259" key="1">
    <source>
        <dbReference type="PROSITE" id="PS51186"/>
    </source>
</evidence>
<dbReference type="PANTHER" id="PTHR42791">
    <property type="entry name" value="GNAT FAMILY ACETYLTRANSFERASE"/>
    <property type="match status" value="1"/>
</dbReference>
<keyword evidence="2" id="KW-0808">Transferase</keyword>
<dbReference type="Gene3D" id="3.40.630.30">
    <property type="match status" value="1"/>
</dbReference>